<keyword evidence="2" id="KW-1185">Reference proteome</keyword>
<gene>
    <name evidence="1" type="ORF">ACFSKU_00370</name>
</gene>
<evidence type="ECO:0000313" key="1">
    <source>
        <dbReference type="EMBL" id="MFD2065321.1"/>
    </source>
</evidence>
<evidence type="ECO:0000313" key="2">
    <source>
        <dbReference type="Proteomes" id="UP001597369"/>
    </source>
</evidence>
<name>A0ABW4WSI1_9BACT</name>
<accession>A0ABW4WSI1</accession>
<organism evidence="1 2">
    <name type="scientific">Pontibacter silvestris</name>
    <dbReference type="NCBI Taxonomy" id="2305183"/>
    <lineage>
        <taxon>Bacteria</taxon>
        <taxon>Pseudomonadati</taxon>
        <taxon>Bacteroidota</taxon>
        <taxon>Cytophagia</taxon>
        <taxon>Cytophagales</taxon>
        <taxon>Hymenobacteraceae</taxon>
        <taxon>Pontibacter</taxon>
    </lineage>
</organism>
<dbReference type="Proteomes" id="UP001597369">
    <property type="component" value="Unassembled WGS sequence"/>
</dbReference>
<reference evidence="2" key="1">
    <citation type="journal article" date="2019" name="Int. J. Syst. Evol. Microbiol.">
        <title>The Global Catalogue of Microorganisms (GCM) 10K type strain sequencing project: providing services to taxonomists for standard genome sequencing and annotation.</title>
        <authorList>
            <consortium name="The Broad Institute Genomics Platform"/>
            <consortium name="The Broad Institute Genome Sequencing Center for Infectious Disease"/>
            <person name="Wu L."/>
            <person name="Ma J."/>
        </authorList>
    </citation>
    <scope>NUCLEOTIDE SEQUENCE [LARGE SCALE GENOMIC DNA]</scope>
    <source>
        <strain evidence="2">JCM 16545</strain>
    </source>
</reference>
<protein>
    <submittedName>
        <fullName evidence="1">STAS/SEC14 domain-containing protein</fullName>
    </submittedName>
</protein>
<comment type="caution">
    <text evidence="1">The sequence shown here is derived from an EMBL/GenBank/DDBJ whole genome shotgun (WGS) entry which is preliminary data.</text>
</comment>
<sequence>MKLKELKSATGKTFLRIGFDTQNQWVHADWHGYPTPDNVATGAIAYLNSMKEHDCHSVLNDNRNLVGPWDQSLDWLEKEWIPYAVRSGLKHFAHVGDNHSFSTNSASNFKTRIKGAFEMEIFDDVEKAKAWLKANNVLQVF</sequence>
<dbReference type="RefSeq" id="WP_229962338.1">
    <property type="nucleotide sequence ID" value="NZ_JAJJWI010000021.1"/>
</dbReference>
<dbReference type="EMBL" id="JBHUHV010000001">
    <property type="protein sequence ID" value="MFD2065321.1"/>
    <property type="molecule type" value="Genomic_DNA"/>
</dbReference>
<proteinExistence type="predicted"/>